<evidence type="ECO:0000313" key="3">
    <source>
        <dbReference type="Proteomes" id="UP000075544"/>
    </source>
</evidence>
<feature type="signal peptide" evidence="1">
    <location>
        <begin position="1"/>
        <end position="26"/>
    </location>
</feature>
<dbReference type="AlphaFoldDB" id="A0A150HTJ1"/>
<protein>
    <submittedName>
        <fullName evidence="2">Uncharacterized protein</fullName>
    </submittedName>
</protein>
<name>A0A150HTJ1_9GAMM</name>
<gene>
    <name evidence="2" type="ORF">AVENLUH13518_02308</name>
</gene>
<feature type="chain" id="PRO_5007562980" evidence="1">
    <location>
        <begin position="27"/>
        <end position="146"/>
    </location>
</feature>
<reference evidence="2 3" key="1">
    <citation type="journal article" date="2016" name="Sci. Rep.">
        <title>Genomic and phenotypic characterization of the species Acinetobacter venetianus.</title>
        <authorList>
            <person name="Fondi M."/>
            <person name="Maida I."/>
            <person name="Perrin E."/>
            <person name="Orlandini V."/>
            <person name="La Torre L."/>
            <person name="Bosi E."/>
            <person name="Negroni A."/>
            <person name="Zanaroli G."/>
            <person name="Fava F."/>
            <person name="Decorosi F."/>
            <person name="Giovannetti L."/>
            <person name="Viti C."/>
            <person name="Vaneechoutte M."/>
            <person name="Dijkshoorn L."/>
            <person name="Fani R."/>
        </authorList>
    </citation>
    <scope>NUCLEOTIDE SEQUENCE [LARGE SCALE GENOMIC DNA]</scope>
    <source>
        <strain evidence="2 3">LUH13518</strain>
    </source>
</reference>
<dbReference type="RefSeq" id="WP_061525075.1">
    <property type="nucleotide sequence ID" value="NZ_JRHX01000070.1"/>
</dbReference>
<dbReference type="PATRIC" id="fig|52133.19.peg.2329"/>
<evidence type="ECO:0000313" key="2">
    <source>
        <dbReference type="EMBL" id="KXZ69758.1"/>
    </source>
</evidence>
<dbReference type="EMBL" id="JRHX01000070">
    <property type="protein sequence ID" value="KXZ69758.1"/>
    <property type="molecule type" value="Genomic_DNA"/>
</dbReference>
<evidence type="ECO:0000256" key="1">
    <source>
        <dbReference type="SAM" id="SignalP"/>
    </source>
</evidence>
<proteinExistence type="predicted"/>
<dbReference type="Proteomes" id="UP000075544">
    <property type="component" value="Unassembled WGS sequence"/>
</dbReference>
<sequence length="146" mass="16113">MNKYRNTFLNSMALIFGFSVISLTHADIGQLNTLYHHPQSAPKLQRCKGNPQCNAFYALAKQWQTIPNNFKLDGINVKSYAKAGDGYGLWKGFSLNSDRAIALAEAGDAAFFNGGSHSKADERIYAQGLAVLLYLDHQPQRTATSK</sequence>
<accession>A0A150HTJ1</accession>
<keyword evidence="1" id="KW-0732">Signal</keyword>
<comment type="caution">
    <text evidence="2">The sequence shown here is derived from an EMBL/GenBank/DDBJ whole genome shotgun (WGS) entry which is preliminary data.</text>
</comment>
<organism evidence="2 3">
    <name type="scientific">Acinetobacter venetianus</name>
    <dbReference type="NCBI Taxonomy" id="52133"/>
    <lineage>
        <taxon>Bacteria</taxon>
        <taxon>Pseudomonadati</taxon>
        <taxon>Pseudomonadota</taxon>
        <taxon>Gammaproteobacteria</taxon>
        <taxon>Moraxellales</taxon>
        <taxon>Moraxellaceae</taxon>
        <taxon>Acinetobacter</taxon>
    </lineage>
</organism>